<evidence type="ECO:0000313" key="2">
    <source>
        <dbReference type="EMBL" id="MCV7419373.1"/>
    </source>
</evidence>
<feature type="transmembrane region" description="Helical" evidence="1">
    <location>
        <begin position="58"/>
        <end position="80"/>
    </location>
</feature>
<accession>A0A9X2YVF0</accession>
<keyword evidence="1" id="KW-1133">Transmembrane helix</keyword>
<reference evidence="2" key="2">
    <citation type="journal article" date="2022" name="BMC Genomics">
        <title>Comparative genome analysis of mycobacteria focusing on tRNA and non-coding RNA.</title>
        <authorList>
            <person name="Behra P.R.K."/>
            <person name="Pettersson B.M.F."/>
            <person name="Ramesh M."/>
            <person name="Das S."/>
            <person name="Dasgupta S."/>
            <person name="Kirsebom L.A."/>
        </authorList>
    </citation>
    <scope>NUCLEOTIDE SEQUENCE</scope>
    <source>
        <strain evidence="2">DSM 44838</strain>
    </source>
</reference>
<evidence type="ECO:0000313" key="3">
    <source>
        <dbReference type="Proteomes" id="UP001141629"/>
    </source>
</evidence>
<keyword evidence="1" id="KW-0812">Transmembrane</keyword>
<keyword evidence="1" id="KW-0472">Membrane</keyword>
<proteinExistence type="predicted"/>
<gene>
    <name evidence="2" type="ORF">H7K45_02365</name>
</gene>
<protein>
    <submittedName>
        <fullName evidence="2">Uncharacterized protein</fullName>
    </submittedName>
</protein>
<dbReference type="Proteomes" id="UP001141629">
    <property type="component" value="Unassembled WGS sequence"/>
</dbReference>
<reference evidence="2" key="1">
    <citation type="submission" date="2020-07" db="EMBL/GenBank/DDBJ databases">
        <authorList>
            <person name="Pettersson B.M.F."/>
            <person name="Behra P.R.K."/>
            <person name="Ramesh M."/>
            <person name="Das S."/>
            <person name="Dasgupta S."/>
            <person name="Kirsebom L.A."/>
        </authorList>
    </citation>
    <scope>NUCLEOTIDE SEQUENCE</scope>
    <source>
        <strain evidence="2">DSM 44838</strain>
    </source>
</reference>
<feature type="transmembrane region" description="Helical" evidence="1">
    <location>
        <begin position="86"/>
        <end position="106"/>
    </location>
</feature>
<dbReference type="AlphaFoldDB" id="A0A9X2YVF0"/>
<comment type="caution">
    <text evidence="2">The sequence shown here is derived from an EMBL/GenBank/DDBJ whole genome shotgun (WGS) entry which is preliminary data.</text>
</comment>
<sequence>MTPVSTRTNDGTRTAVNWILAILSAPAALAVVVYSYVQVLGTAGCSSGTCTEFGPNETVFGLIEYGTPAVAAAAVGLSFLTARHRYGVVVPVIAWAVVVAATIVLVTTF</sequence>
<evidence type="ECO:0000256" key="1">
    <source>
        <dbReference type="SAM" id="Phobius"/>
    </source>
</evidence>
<name>A0A9X2YVF0_9MYCO</name>
<organism evidence="2 3">
    <name type="scientific">Mycobacterium yunnanensis</name>
    <dbReference type="NCBI Taxonomy" id="368477"/>
    <lineage>
        <taxon>Bacteria</taxon>
        <taxon>Bacillati</taxon>
        <taxon>Actinomycetota</taxon>
        <taxon>Actinomycetes</taxon>
        <taxon>Mycobacteriales</taxon>
        <taxon>Mycobacteriaceae</taxon>
        <taxon>Mycobacterium</taxon>
    </lineage>
</organism>
<keyword evidence="3" id="KW-1185">Reference proteome</keyword>
<feature type="transmembrane region" description="Helical" evidence="1">
    <location>
        <begin position="15"/>
        <end position="37"/>
    </location>
</feature>
<dbReference type="EMBL" id="JACKVK010000001">
    <property type="protein sequence ID" value="MCV7419373.1"/>
    <property type="molecule type" value="Genomic_DNA"/>
</dbReference>